<feature type="binding site" evidence="5">
    <location>
        <position position="167"/>
    </location>
    <ligand>
        <name>S-adenosyl-L-methionine</name>
        <dbReference type="ChEBI" id="CHEBI:59789"/>
    </ligand>
</feature>
<feature type="binding site" evidence="5">
    <location>
        <position position="140"/>
    </location>
    <ligand>
        <name>S-adenosyl-L-methionine</name>
        <dbReference type="ChEBI" id="CHEBI:59789"/>
    </ligand>
</feature>
<keyword evidence="2 5" id="KW-0808">Transferase</keyword>
<dbReference type="NCBIfam" id="TIGR03534">
    <property type="entry name" value="RF_mod_PrmC"/>
    <property type="match status" value="1"/>
</dbReference>
<sequence length="278" mass="28994">MVLAVLAGQRIGALQTLLPLEPLENRILACHALGITRIGLITQSERLLTGAEAATLAALVARRLAGEPIAYIVGRREFYGLDFAVNAAVLIPRPDTELLVELALERLPVRGRMLDMGTGSGAIAVAVAHTRPDAGVTALDVSGAALAVARANAQANRAAVRFVQSDWFGAIAAESFDLIVSNPPYIADGDVHLAQGDLRFEPAGALTDHADGLSALRTIVAGAPHHLAPGGWLLMEHGYDQAAQVRALLAAGGYSEVRSWRDLAGIERVSGARAGGAT</sequence>
<keyword evidence="9" id="KW-1185">Reference proteome</keyword>
<dbReference type="InterPro" id="IPR019874">
    <property type="entry name" value="RF_methyltr_PrmC"/>
</dbReference>
<dbReference type="InterPro" id="IPR040758">
    <property type="entry name" value="PrmC_N"/>
</dbReference>
<organism evidence="8 9">
    <name type="scientific">Massilia violaceinigra</name>
    <dbReference type="NCBI Taxonomy" id="2045208"/>
    <lineage>
        <taxon>Bacteria</taxon>
        <taxon>Pseudomonadati</taxon>
        <taxon>Pseudomonadota</taxon>
        <taxon>Betaproteobacteria</taxon>
        <taxon>Burkholderiales</taxon>
        <taxon>Oxalobacteraceae</taxon>
        <taxon>Telluria group</taxon>
        <taxon>Massilia</taxon>
    </lineage>
</organism>
<proteinExistence type="inferred from homology"/>
<name>A0ABY4ADR9_9BURK</name>
<feature type="domain" description="Release factor glutamine methyltransferase N-terminal" evidence="7">
    <location>
        <begin position="20"/>
        <end position="74"/>
    </location>
</feature>
<dbReference type="EC" id="2.1.1.297" evidence="5"/>
<dbReference type="InterPro" id="IPR029063">
    <property type="entry name" value="SAM-dependent_MTases_sf"/>
</dbReference>
<dbReference type="InterPro" id="IPR004556">
    <property type="entry name" value="HemK-like"/>
</dbReference>
<comment type="function">
    <text evidence="5">Methylates the class 1 translation termination release factors RF1/PrfA and RF2/PrfB on the glutamine residue of the universally conserved GGQ motif.</text>
</comment>
<evidence type="ECO:0000259" key="7">
    <source>
        <dbReference type="Pfam" id="PF17827"/>
    </source>
</evidence>
<protein>
    <recommendedName>
        <fullName evidence="5">Release factor glutamine methyltransferase</fullName>
        <shortName evidence="5">RF MTase</shortName>
        <ecNumber evidence="5">2.1.1.297</ecNumber>
    </recommendedName>
    <alternativeName>
        <fullName evidence="5">N5-glutamine methyltransferase PrmC</fullName>
    </alternativeName>
    <alternativeName>
        <fullName evidence="5">Protein-(glutamine-N5) MTase PrmC</fullName>
    </alternativeName>
    <alternativeName>
        <fullName evidence="5">Protein-glutamine N-methyltransferase PrmC</fullName>
    </alternativeName>
</protein>
<gene>
    <name evidence="5 8" type="primary">prmC</name>
    <name evidence="8" type="ORF">INH39_11865</name>
</gene>
<dbReference type="Gene3D" id="1.10.8.10">
    <property type="entry name" value="DNA helicase RuvA subunit, C-terminal domain"/>
    <property type="match status" value="1"/>
</dbReference>
<dbReference type="GO" id="GO:0032259">
    <property type="term" value="P:methylation"/>
    <property type="evidence" value="ECO:0007669"/>
    <property type="project" value="UniProtKB-KW"/>
</dbReference>
<comment type="similarity">
    <text evidence="5">Belongs to the protein N5-glutamine methyltransferase family. PrmC subfamily.</text>
</comment>
<dbReference type="InterPro" id="IPR002052">
    <property type="entry name" value="DNA_methylase_N6_adenine_CS"/>
</dbReference>
<evidence type="ECO:0000313" key="8">
    <source>
        <dbReference type="EMBL" id="UOD32295.1"/>
    </source>
</evidence>
<evidence type="ECO:0000256" key="1">
    <source>
        <dbReference type="ARBA" id="ARBA00022603"/>
    </source>
</evidence>
<feature type="binding site" evidence="5">
    <location>
        <begin position="182"/>
        <end position="185"/>
    </location>
    <ligand>
        <name>substrate</name>
    </ligand>
</feature>
<dbReference type="EMBL" id="CP063361">
    <property type="protein sequence ID" value="UOD32295.1"/>
    <property type="molecule type" value="Genomic_DNA"/>
</dbReference>
<dbReference type="InterPro" id="IPR007848">
    <property type="entry name" value="Small_mtfrase_dom"/>
</dbReference>
<feature type="domain" description="Methyltransferase small" evidence="6">
    <location>
        <begin position="96"/>
        <end position="193"/>
    </location>
</feature>
<dbReference type="InterPro" id="IPR050320">
    <property type="entry name" value="N5-glutamine_MTase"/>
</dbReference>
<keyword evidence="3 5" id="KW-0949">S-adenosyl-L-methionine</keyword>
<evidence type="ECO:0000259" key="6">
    <source>
        <dbReference type="Pfam" id="PF05175"/>
    </source>
</evidence>
<dbReference type="Pfam" id="PF05175">
    <property type="entry name" value="MTS"/>
    <property type="match status" value="1"/>
</dbReference>
<evidence type="ECO:0000313" key="9">
    <source>
        <dbReference type="Proteomes" id="UP000831532"/>
    </source>
</evidence>
<dbReference type="PANTHER" id="PTHR18895:SF74">
    <property type="entry name" value="MTRF1L RELEASE FACTOR GLUTAMINE METHYLTRANSFERASE"/>
    <property type="match status" value="1"/>
</dbReference>
<dbReference type="SUPFAM" id="SSF53335">
    <property type="entry name" value="S-adenosyl-L-methionine-dependent methyltransferases"/>
    <property type="match status" value="1"/>
</dbReference>
<evidence type="ECO:0000256" key="5">
    <source>
        <dbReference type="HAMAP-Rule" id="MF_02126"/>
    </source>
</evidence>
<dbReference type="GO" id="GO:0102559">
    <property type="term" value="F:peptide chain release factor N(5)-glutamine methyltransferase activity"/>
    <property type="evidence" value="ECO:0007669"/>
    <property type="project" value="UniProtKB-EC"/>
</dbReference>
<dbReference type="Proteomes" id="UP000831532">
    <property type="component" value="Chromosome"/>
</dbReference>
<evidence type="ECO:0000256" key="3">
    <source>
        <dbReference type="ARBA" id="ARBA00022691"/>
    </source>
</evidence>
<dbReference type="Gene3D" id="3.40.50.150">
    <property type="entry name" value="Vaccinia Virus protein VP39"/>
    <property type="match status" value="1"/>
</dbReference>
<feature type="binding site" evidence="5">
    <location>
        <position position="182"/>
    </location>
    <ligand>
        <name>S-adenosyl-L-methionine</name>
        <dbReference type="ChEBI" id="CHEBI:59789"/>
    </ligand>
</feature>
<keyword evidence="1 5" id="KW-0489">Methyltransferase</keyword>
<dbReference type="CDD" id="cd02440">
    <property type="entry name" value="AdoMet_MTases"/>
    <property type="match status" value="1"/>
</dbReference>
<reference evidence="8 9" key="1">
    <citation type="submission" date="2020-10" db="EMBL/GenBank/DDBJ databases">
        <title>Genome analysis of Massilia species.</title>
        <authorList>
            <person name="Jung D.-H."/>
        </authorList>
    </citation>
    <scope>NUCLEOTIDE SEQUENCE [LARGE SCALE GENOMIC DNA]</scope>
    <source>
        <strain evidence="9">sipir</strain>
    </source>
</reference>
<evidence type="ECO:0000256" key="4">
    <source>
        <dbReference type="ARBA" id="ARBA00048391"/>
    </source>
</evidence>
<dbReference type="NCBIfam" id="TIGR00536">
    <property type="entry name" value="hemK_fam"/>
    <property type="match status" value="1"/>
</dbReference>
<dbReference type="PANTHER" id="PTHR18895">
    <property type="entry name" value="HEMK METHYLTRANSFERASE"/>
    <property type="match status" value="1"/>
</dbReference>
<dbReference type="PROSITE" id="PS00092">
    <property type="entry name" value="N6_MTASE"/>
    <property type="match status" value="1"/>
</dbReference>
<comment type="catalytic activity">
    <reaction evidence="4 5">
        <text>L-glutaminyl-[peptide chain release factor] + S-adenosyl-L-methionine = N(5)-methyl-L-glutaminyl-[peptide chain release factor] + S-adenosyl-L-homocysteine + H(+)</text>
        <dbReference type="Rhea" id="RHEA:42896"/>
        <dbReference type="Rhea" id="RHEA-COMP:10271"/>
        <dbReference type="Rhea" id="RHEA-COMP:10272"/>
        <dbReference type="ChEBI" id="CHEBI:15378"/>
        <dbReference type="ChEBI" id="CHEBI:30011"/>
        <dbReference type="ChEBI" id="CHEBI:57856"/>
        <dbReference type="ChEBI" id="CHEBI:59789"/>
        <dbReference type="ChEBI" id="CHEBI:61891"/>
        <dbReference type="EC" id="2.1.1.297"/>
    </reaction>
</comment>
<accession>A0ABY4ADR9</accession>
<dbReference type="RefSeq" id="WP_243493341.1">
    <property type="nucleotide sequence ID" value="NZ_CP063361.1"/>
</dbReference>
<dbReference type="HAMAP" id="MF_02126">
    <property type="entry name" value="RF_methyltr_PrmC"/>
    <property type="match status" value="1"/>
</dbReference>
<feature type="binding site" evidence="5">
    <location>
        <begin position="117"/>
        <end position="121"/>
    </location>
    <ligand>
        <name>S-adenosyl-L-methionine</name>
        <dbReference type="ChEBI" id="CHEBI:59789"/>
    </ligand>
</feature>
<dbReference type="Pfam" id="PF17827">
    <property type="entry name" value="PrmC_N"/>
    <property type="match status" value="1"/>
</dbReference>
<evidence type="ECO:0000256" key="2">
    <source>
        <dbReference type="ARBA" id="ARBA00022679"/>
    </source>
</evidence>